<comment type="catalytic activity">
    <reaction evidence="1">
        <text>Random endo-hydrolysis of N-acetyl-beta-D-glucosaminide (1-&gt;4)-beta-linkages in chitin and chitodextrins.</text>
        <dbReference type="EC" id="3.2.1.14"/>
    </reaction>
</comment>
<evidence type="ECO:0000256" key="8">
    <source>
        <dbReference type="SAM" id="SignalP"/>
    </source>
</evidence>
<dbReference type="InterPro" id="IPR029070">
    <property type="entry name" value="Chitinase_insertion_sf"/>
</dbReference>
<dbReference type="InterPro" id="IPR017853">
    <property type="entry name" value="GH"/>
</dbReference>
<dbReference type="PANTHER" id="PTHR11177:SF317">
    <property type="entry name" value="CHITINASE 12-RELATED"/>
    <property type="match status" value="1"/>
</dbReference>
<dbReference type="Pfam" id="PF00704">
    <property type="entry name" value="Glyco_hydro_18"/>
    <property type="match status" value="1"/>
</dbReference>
<name>A0ABU9BHE1_9BURK</name>
<gene>
    <name evidence="10" type="ORF">AACH06_00910</name>
</gene>
<evidence type="ECO:0000256" key="4">
    <source>
        <dbReference type="ARBA" id="ARBA00023024"/>
    </source>
</evidence>
<sequence length="436" mass="46610">MSLSLKTVARAGLCAWMAAAAGMVQAADAPAKAAKEPPVSTLFSGQFMDFERSSGKVVGVYVPNWEPVSVVDRLGGHNVSHLLYAFLHVCGPGQLDKDAPRCEGKGDQQLAVSAIDSTFNDAFLRLKARAPHVKVVASVGGWGGSDPFFHLANDAAKRARFAESVADFLRSHPGFDGIDIDWEHPTSNGSANGVPLGSPADGQGYADLMHTLRKTLDKLTGETGRSYLVTSAINTNAEMVSKINYRDAAKALDLIFMMSYDYFGPWTPTAGHHTALHSRGNSPDESLSAGLKTMLSAGVPAAKLVAGVGMYGRGFTGVVPPPAGSPNFNGQKREGVFAGADGSVIYREIVARYLDRQGRGKAGYQVVYDPQAQAYALWNPSTRLYLGYDDPRAVWHKGRFAVEQGLAGVFAWELSQDNGDLLNAMNLGVGHIPRPR</sequence>
<dbReference type="SMART" id="SM00636">
    <property type="entry name" value="Glyco_18"/>
    <property type="match status" value="1"/>
</dbReference>
<protein>
    <recommendedName>
        <fullName evidence="2">chitinase</fullName>
        <ecNumber evidence="2">3.2.1.14</ecNumber>
    </recommendedName>
</protein>
<evidence type="ECO:0000256" key="5">
    <source>
        <dbReference type="ARBA" id="ARBA00023295"/>
    </source>
</evidence>
<keyword evidence="11" id="KW-1185">Reference proteome</keyword>
<evidence type="ECO:0000313" key="11">
    <source>
        <dbReference type="Proteomes" id="UP001371218"/>
    </source>
</evidence>
<dbReference type="InterPro" id="IPR050314">
    <property type="entry name" value="Glycosyl_Hydrlase_18"/>
</dbReference>
<evidence type="ECO:0000256" key="2">
    <source>
        <dbReference type="ARBA" id="ARBA00012729"/>
    </source>
</evidence>
<dbReference type="GO" id="GO:0016787">
    <property type="term" value="F:hydrolase activity"/>
    <property type="evidence" value="ECO:0007669"/>
    <property type="project" value="UniProtKB-KW"/>
</dbReference>
<dbReference type="EC" id="3.2.1.14" evidence="2"/>
<dbReference type="PROSITE" id="PS01095">
    <property type="entry name" value="GH18_1"/>
    <property type="match status" value="1"/>
</dbReference>
<dbReference type="Proteomes" id="UP001371218">
    <property type="component" value="Unassembled WGS sequence"/>
</dbReference>
<dbReference type="Gene3D" id="3.20.20.80">
    <property type="entry name" value="Glycosidases"/>
    <property type="match status" value="1"/>
</dbReference>
<feature type="signal peptide" evidence="8">
    <location>
        <begin position="1"/>
        <end position="26"/>
    </location>
</feature>
<organism evidence="10 11">
    <name type="scientific">Ideonella lacteola</name>
    <dbReference type="NCBI Taxonomy" id="2984193"/>
    <lineage>
        <taxon>Bacteria</taxon>
        <taxon>Pseudomonadati</taxon>
        <taxon>Pseudomonadota</taxon>
        <taxon>Betaproteobacteria</taxon>
        <taxon>Burkholderiales</taxon>
        <taxon>Sphaerotilaceae</taxon>
        <taxon>Ideonella</taxon>
    </lineage>
</organism>
<dbReference type="Gene3D" id="3.10.50.10">
    <property type="match status" value="1"/>
</dbReference>
<feature type="chain" id="PRO_5047063873" description="chitinase" evidence="8">
    <location>
        <begin position="27"/>
        <end position="436"/>
    </location>
</feature>
<comment type="caution">
    <text evidence="10">The sequence shown here is derived from an EMBL/GenBank/DDBJ whole genome shotgun (WGS) entry which is preliminary data.</text>
</comment>
<keyword evidence="3 6" id="KW-0378">Hydrolase</keyword>
<dbReference type="PANTHER" id="PTHR11177">
    <property type="entry name" value="CHITINASE"/>
    <property type="match status" value="1"/>
</dbReference>
<dbReference type="InterPro" id="IPR011583">
    <property type="entry name" value="Chitinase_II/V-like_cat"/>
</dbReference>
<accession>A0ABU9BHE1</accession>
<dbReference type="EMBL" id="JBBUTG010000001">
    <property type="protein sequence ID" value="MEK8029364.1"/>
    <property type="molecule type" value="Genomic_DNA"/>
</dbReference>
<keyword evidence="4" id="KW-0146">Chitin degradation</keyword>
<dbReference type="SUPFAM" id="SSF51445">
    <property type="entry name" value="(Trans)glycosidases"/>
    <property type="match status" value="1"/>
</dbReference>
<evidence type="ECO:0000259" key="9">
    <source>
        <dbReference type="PROSITE" id="PS51910"/>
    </source>
</evidence>
<dbReference type="InterPro" id="IPR001223">
    <property type="entry name" value="Glyco_hydro18_cat"/>
</dbReference>
<reference evidence="10 11" key="1">
    <citation type="submission" date="2024-04" db="EMBL/GenBank/DDBJ databases">
        <title>Novel species of the genus Ideonella isolated from streams.</title>
        <authorList>
            <person name="Lu H."/>
        </authorList>
    </citation>
    <scope>NUCLEOTIDE SEQUENCE [LARGE SCALE GENOMIC DNA]</scope>
    <source>
        <strain evidence="10 11">DXS29W</strain>
    </source>
</reference>
<comment type="similarity">
    <text evidence="7">Belongs to the glycosyl hydrolase 18 family.</text>
</comment>
<feature type="domain" description="GH18" evidence="9">
    <location>
        <begin position="56"/>
        <end position="432"/>
    </location>
</feature>
<evidence type="ECO:0000256" key="3">
    <source>
        <dbReference type="ARBA" id="ARBA00022801"/>
    </source>
</evidence>
<dbReference type="InterPro" id="IPR001579">
    <property type="entry name" value="Glyco_hydro_18_chit_AS"/>
</dbReference>
<evidence type="ECO:0000256" key="7">
    <source>
        <dbReference type="RuleBase" id="RU004453"/>
    </source>
</evidence>
<keyword evidence="8" id="KW-0732">Signal</keyword>
<keyword evidence="5 6" id="KW-0326">Glycosidase</keyword>
<keyword evidence="4" id="KW-0624">Polysaccharide degradation</keyword>
<dbReference type="PROSITE" id="PS51910">
    <property type="entry name" value="GH18_2"/>
    <property type="match status" value="1"/>
</dbReference>
<dbReference type="SUPFAM" id="SSF54556">
    <property type="entry name" value="Chitinase insertion domain"/>
    <property type="match status" value="1"/>
</dbReference>
<keyword evidence="4" id="KW-0119">Carbohydrate metabolism</keyword>
<dbReference type="CDD" id="cd06548">
    <property type="entry name" value="GH18_chitinase"/>
    <property type="match status" value="1"/>
</dbReference>
<proteinExistence type="inferred from homology"/>
<evidence type="ECO:0000256" key="1">
    <source>
        <dbReference type="ARBA" id="ARBA00000822"/>
    </source>
</evidence>
<evidence type="ECO:0000313" key="10">
    <source>
        <dbReference type="EMBL" id="MEK8029364.1"/>
    </source>
</evidence>
<evidence type="ECO:0000256" key="6">
    <source>
        <dbReference type="RuleBase" id="RU000489"/>
    </source>
</evidence>
<dbReference type="RefSeq" id="WP_341423703.1">
    <property type="nucleotide sequence ID" value="NZ_JBBUTG010000001.1"/>
</dbReference>